<name>A0ABR2Z779_9AGAR</name>
<dbReference type="InterPro" id="IPR052895">
    <property type="entry name" value="HetReg/Transcr_Mod"/>
</dbReference>
<accession>A0ABR2Z779</accession>
<organism evidence="2 3">
    <name type="scientific">Marasmius tenuissimus</name>
    <dbReference type="NCBI Taxonomy" id="585030"/>
    <lineage>
        <taxon>Eukaryota</taxon>
        <taxon>Fungi</taxon>
        <taxon>Dikarya</taxon>
        <taxon>Basidiomycota</taxon>
        <taxon>Agaricomycotina</taxon>
        <taxon>Agaricomycetes</taxon>
        <taxon>Agaricomycetidae</taxon>
        <taxon>Agaricales</taxon>
        <taxon>Marasmiineae</taxon>
        <taxon>Marasmiaceae</taxon>
        <taxon>Marasmius</taxon>
    </lineage>
</organism>
<dbReference type="EMBL" id="JBBXMP010000950">
    <property type="protein sequence ID" value="KAL0056789.1"/>
    <property type="molecule type" value="Genomic_DNA"/>
</dbReference>
<dbReference type="PANTHER" id="PTHR24148">
    <property type="entry name" value="ANKYRIN REPEAT DOMAIN-CONTAINING PROTEIN 39 HOMOLOG-RELATED"/>
    <property type="match status" value="1"/>
</dbReference>
<evidence type="ECO:0000313" key="3">
    <source>
        <dbReference type="Proteomes" id="UP001437256"/>
    </source>
</evidence>
<protein>
    <recommendedName>
        <fullName evidence="1">Heterokaryon incompatibility domain-containing protein</fullName>
    </recommendedName>
</protein>
<evidence type="ECO:0000259" key="1">
    <source>
        <dbReference type="Pfam" id="PF06985"/>
    </source>
</evidence>
<dbReference type="Proteomes" id="UP001437256">
    <property type="component" value="Unassembled WGS sequence"/>
</dbReference>
<gene>
    <name evidence="2" type="ORF">AAF712_016600</name>
</gene>
<feature type="domain" description="Heterokaryon incompatibility" evidence="1">
    <location>
        <begin position="210"/>
        <end position="304"/>
    </location>
</feature>
<dbReference type="PANTHER" id="PTHR24148:SF64">
    <property type="entry name" value="HETEROKARYON INCOMPATIBILITY DOMAIN-CONTAINING PROTEIN"/>
    <property type="match status" value="1"/>
</dbReference>
<dbReference type="Pfam" id="PF06985">
    <property type="entry name" value="HET"/>
    <property type="match status" value="1"/>
</dbReference>
<reference evidence="2 3" key="1">
    <citation type="submission" date="2024-05" db="EMBL/GenBank/DDBJ databases">
        <title>A draft genome resource for the thread blight pathogen Marasmius tenuissimus strain MS-2.</title>
        <authorList>
            <person name="Yulfo-Soto G.E."/>
            <person name="Baruah I.K."/>
            <person name="Amoako-Attah I."/>
            <person name="Bukari Y."/>
            <person name="Meinhardt L.W."/>
            <person name="Bailey B.A."/>
            <person name="Cohen S.P."/>
        </authorList>
    </citation>
    <scope>NUCLEOTIDE SEQUENCE [LARGE SCALE GENOMIC DNA]</scope>
    <source>
        <strain evidence="2 3">MS-2</strain>
    </source>
</reference>
<evidence type="ECO:0000313" key="2">
    <source>
        <dbReference type="EMBL" id="KAL0056789.1"/>
    </source>
</evidence>
<dbReference type="InterPro" id="IPR010730">
    <property type="entry name" value="HET"/>
</dbReference>
<keyword evidence="3" id="KW-1185">Reference proteome</keyword>
<sequence length="695" mass="76437">MGNTDSSLNSTASDNVDAAQVANLDLRTQTAESTSRVGDIPTAEALFEERKRRMMEEILQDTRSNFHSALAQAGELSRHSVAGTSQAPSAPDHAHKLNGLMIACEGLLRNPAQMFQDMVIKLAEEKMRENGNHESEPSTPSTPAAIGILDPQNIVFSAPISTLSDAVVDISGKATPCRYRFIDCSCLVHEHILRVVEYDSDLFDLQSQTYAATSYIWRGIIGPVSSSMGSNGSFSVAGATDGDPISLDILIHIARACLLDKIPLAWLDRLCIIQTHRDDKSWQIQKMYGVYAHCTKCYVLPGGTRRLASLEEPTLWIHRGWTLQEAVAPKKCSVVIQWTLPGGTYANPKQRMGTTGTIDEIVPGESAQVPLRSLLMASVADIVEFRVCSPETFTGRQVDVDIRIFGGDVAGRRHAFALSAAMKPGSESGDPHGIRKNTALWRSAAMRTSSRPVDMVFSIMGLFGVTLNPKDFKAQDRLGATIALAQQILKQGGSPTWLTMSLALPQNPSLRSFPAFPETDVAGTAVYVVGGGHKVEAADSMEDIDGWLGTEMTQKAHMDPHGCLTLTALSTPVQRMNVFQPRHSSPQTTYENQLLQFHNTHVPPFIVDNHGEVWKVMDPEGDTKTSTKPKFFVVELGRMFTWSSSRFFDSRALTRAILLEEIEEGKFSRPERGSWFTFNQVTYGFEGWKEGVFNI</sequence>
<proteinExistence type="predicted"/>
<comment type="caution">
    <text evidence="2">The sequence shown here is derived from an EMBL/GenBank/DDBJ whole genome shotgun (WGS) entry which is preliminary data.</text>
</comment>